<name>A0A0K1PUE1_9BACT</name>
<evidence type="ECO:0000256" key="2">
    <source>
        <dbReference type="RuleBase" id="RU003679"/>
    </source>
</evidence>
<proteinExistence type="inferred from homology"/>
<dbReference type="EMBL" id="CP012333">
    <property type="protein sequence ID" value="AKU97155.1"/>
    <property type="molecule type" value="Genomic_DNA"/>
</dbReference>
<keyword evidence="5" id="KW-1185">Reference proteome</keyword>
<gene>
    <name evidence="4" type="ORF">AKJ09_03819</name>
</gene>
<organism evidence="4 5">
    <name type="scientific">Labilithrix luteola</name>
    <dbReference type="NCBI Taxonomy" id="1391654"/>
    <lineage>
        <taxon>Bacteria</taxon>
        <taxon>Pseudomonadati</taxon>
        <taxon>Myxococcota</taxon>
        <taxon>Polyangia</taxon>
        <taxon>Polyangiales</taxon>
        <taxon>Labilitrichaceae</taxon>
        <taxon>Labilithrix</taxon>
    </lineage>
</organism>
<reference evidence="4 5" key="1">
    <citation type="submission" date="2015-08" db="EMBL/GenBank/DDBJ databases">
        <authorList>
            <person name="Babu N.S."/>
            <person name="Beckwith C.J."/>
            <person name="Beseler K.G."/>
            <person name="Brison A."/>
            <person name="Carone J.V."/>
            <person name="Caskin T.P."/>
            <person name="Diamond M."/>
            <person name="Durham M.E."/>
            <person name="Foxe J.M."/>
            <person name="Go M."/>
            <person name="Henderson B.A."/>
            <person name="Jones I.B."/>
            <person name="McGettigan J.A."/>
            <person name="Micheletti S.J."/>
            <person name="Nasrallah M.E."/>
            <person name="Ortiz D."/>
            <person name="Piller C.R."/>
            <person name="Privatt S.R."/>
            <person name="Schneider S.L."/>
            <person name="Sharp S."/>
            <person name="Smith T.C."/>
            <person name="Stanton J.D."/>
            <person name="Ullery H.E."/>
            <person name="Wilson R.J."/>
            <person name="Serrano M.G."/>
            <person name="Buck G."/>
            <person name="Lee V."/>
            <person name="Wang Y."/>
            <person name="Carvalho R."/>
            <person name="Voegtly L."/>
            <person name="Shi R."/>
            <person name="Duckworth R."/>
            <person name="Johnson A."/>
            <person name="Loviza R."/>
            <person name="Walstead R."/>
            <person name="Shah Z."/>
            <person name="Kiflezghi M."/>
            <person name="Wade K."/>
            <person name="Ball S.L."/>
            <person name="Bradley K.W."/>
            <person name="Asai D.J."/>
            <person name="Bowman C.A."/>
            <person name="Russell D.A."/>
            <person name="Pope W.H."/>
            <person name="Jacobs-Sera D."/>
            <person name="Hendrix R.W."/>
            <person name="Hatfull G.F."/>
        </authorList>
    </citation>
    <scope>NUCLEOTIDE SEQUENCE [LARGE SCALE GENOMIC DNA]</scope>
    <source>
        <strain evidence="4 5">DSM 27648</strain>
    </source>
</reference>
<dbReference type="Pfam" id="PF01301">
    <property type="entry name" value="Glyco_hydro_35"/>
    <property type="match status" value="1"/>
</dbReference>
<dbReference type="Proteomes" id="UP000064967">
    <property type="component" value="Chromosome"/>
</dbReference>
<evidence type="ECO:0000259" key="3">
    <source>
        <dbReference type="Pfam" id="PF01301"/>
    </source>
</evidence>
<feature type="domain" description="Glycoside hydrolase 35 catalytic" evidence="3">
    <location>
        <begin position="29"/>
        <end position="136"/>
    </location>
</feature>
<dbReference type="AlphaFoldDB" id="A0A0K1PUE1"/>
<dbReference type="SUPFAM" id="SSF51445">
    <property type="entry name" value="(Trans)glycosidases"/>
    <property type="match status" value="1"/>
</dbReference>
<sequence>MNRSRTRSEPPPPRTVDVHPHGLYLRDKGEVVPLWAGAMHYWRHSPDHWSSCLDAMKAMGLRLVDVYVPWGVHEITQGKFDFGQQYARLDVARFIELAGKKGLYVIARPGPHINAELTFFGLPERVVWDRDCQARTPRDNPVILPIVPQAFPVPSYASDAFHDETALWFDACGKVLAPLLYPHGPIVLMQIDNEGALYFRDGPYDQDYHPDAVRLFRTFLRDKYSSVKALRDAWGEPAVTFATVAPPNRFDAKVAGELVRHLDWMEFHEHLLAHAMGRFGQSLENAGLGTVPTLHNFPLGEAATPLNPARFGEHVDLVGLDYYHPANPQHHMTILRRTGELAARSAGLGVPPYGAEVGAGFPPFFPPLDEKDSLYALMCALAYGLRGFNLYMAVDRDRWVGAPIDEKGMPRRLADDYHALIRVLDEVSFATLRRNVPVRLVVPRALRRLSRATHAFGPVTPAVFNIAGAGPLESCLEDDFGLGEVAPIVGESFVRAFERALLARGVPFAYAGGESLEASVKDAKWVVCTTAGGIKRDVLTQLRAAHGRGIAVTIGPRVPSRDGSMRELDTPHDASGLEVEALEDPARADAVVAHWVDQLDLPAYPVDVPDVHVTVHEDEAGTPRVAFVMNPTSSNVIATVGLGKTTRALVDLLPRTHAARAGGRIDRIEPNSGAFVVEVPARTVRVFALE</sequence>
<dbReference type="InterPro" id="IPR031330">
    <property type="entry name" value="Gly_Hdrlase_35_cat"/>
</dbReference>
<dbReference type="RefSeq" id="WP_146648337.1">
    <property type="nucleotide sequence ID" value="NZ_CP012333.1"/>
</dbReference>
<evidence type="ECO:0000313" key="4">
    <source>
        <dbReference type="EMBL" id="AKU97155.1"/>
    </source>
</evidence>
<dbReference type="PANTHER" id="PTHR23421">
    <property type="entry name" value="BETA-GALACTOSIDASE RELATED"/>
    <property type="match status" value="1"/>
</dbReference>
<dbReference type="InterPro" id="IPR017853">
    <property type="entry name" value="GH"/>
</dbReference>
<comment type="similarity">
    <text evidence="1 2">Belongs to the glycosyl hydrolase 35 family.</text>
</comment>
<dbReference type="Gene3D" id="3.20.20.80">
    <property type="entry name" value="Glycosidases"/>
    <property type="match status" value="1"/>
</dbReference>
<dbReference type="GO" id="GO:0004553">
    <property type="term" value="F:hydrolase activity, hydrolyzing O-glycosyl compounds"/>
    <property type="evidence" value="ECO:0007669"/>
    <property type="project" value="InterPro"/>
</dbReference>
<evidence type="ECO:0000256" key="1">
    <source>
        <dbReference type="ARBA" id="ARBA00009809"/>
    </source>
</evidence>
<dbReference type="GO" id="GO:0005975">
    <property type="term" value="P:carbohydrate metabolic process"/>
    <property type="evidence" value="ECO:0007669"/>
    <property type="project" value="InterPro"/>
</dbReference>
<dbReference type="KEGG" id="llu:AKJ09_03819"/>
<dbReference type="OrthoDB" id="9800974at2"/>
<accession>A0A0K1PUE1</accession>
<protein>
    <submittedName>
        <fullName evidence="4">Beta-galactosidase</fullName>
    </submittedName>
</protein>
<evidence type="ECO:0000313" key="5">
    <source>
        <dbReference type="Proteomes" id="UP000064967"/>
    </source>
</evidence>
<dbReference type="InterPro" id="IPR001944">
    <property type="entry name" value="Glycoside_Hdrlase_35"/>
</dbReference>
<dbReference type="STRING" id="1391654.AKJ09_03819"/>